<reference evidence="2 3" key="1">
    <citation type="journal article" date="2023" name="G3 (Bethesda)">
        <title>A chromosome-level genome assembly of Zasmidium syzygii isolated from banana leaves.</title>
        <authorList>
            <person name="van Westerhoven A.C."/>
            <person name="Mehrabi R."/>
            <person name="Talebi R."/>
            <person name="Steentjes M.B.F."/>
            <person name="Corcolon B."/>
            <person name="Chong P.A."/>
            <person name="Kema G.H.J."/>
            <person name="Seidl M.F."/>
        </authorList>
    </citation>
    <scope>NUCLEOTIDE SEQUENCE [LARGE SCALE GENOMIC DNA]</scope>
    <source>
        <strain evidence="2 3">P124</strain>
    </source>
</reference>
<comment type="caution">
    <text evidence="2">The sequence shown here is derived from an EMBL/GenBank/DDBJ whole genome shotgun (WGS) entry which is preliminary data.</text>
</comment>
<dbReference type="EMBL" id="JAXOVC010000002">
    <property type="protein sequence ID" value="KAK4505040.1"/>
    <property type="molecule type" value="Genomic_DNA"/>
</dbReference>
<evidence type="ECO:0000313" key="3">
    <source>
        <dbReference type="Proteomes" id="UP001305779"/>
    </source>
</evidence>
<protein>
    <recommendedName>
        <fullName evidence="4">SnoaL-like domain-containing protein</fullName>
    </recommendedName>
</protein>
<proteinExistence type="predicted"/>
<name>A0ABR0EUB1_ZASCE</name>
<evidence type="ECO:0000313" key="2">
    <source>
        <dbReference type="EMBL" id="KAK4505040.1"/>
    </source>
</evidence>
<organism evidence="2 3">
    <name type="scientific">Zasmidium cellare</name>
    <name type="common">Wine cellar mold</name>
    <name type="synonym">Racodium cellare</name>
    <dbReference type="NCBI Taxonomy" id="395010"/>
    <lineage>
        <taxon>Eukaryota</taxon>
        <taxon>Fungi</taxon>
        <taxon>Dikarya</taxon>
        <taxon>Ascomycota</taxon>
        <taxon>Pezizomycotina</taxon>
        <taxon>Dothideomycetes</taxon>
        <taxon>Dothideomycetidae</taxon>
        <taxon>Mycosphaerellales</taxon>
        <taxon>Mycosphaerellaceae</taxon>
        <taxon>Zasmidium</taxon>
    </lineage>
</organism>
<evidence type="ECO:0008006" key="4">
    <source>
        <dbReference type="Google" id="ProtNLM"/>
    </source>
</evidence>
<accession>A0ABR0EUB1</accession>
<evidence type="ECO:0000256" key="1">
    <source>
        <dbReference type="SAM" id="MobiDB-lite"/>
    </source>
</evidence>
<dbReference type="Proteomes" id="UP001305779">
    <property type="component" value="Unassembled WGS sequence"/>
</dbReference>
<sequence length="155" mass="17735">MTSVEESSEDVASNEPDDDNDAKVQLKCNKILWDLFTRINERNLDLTQPFWHLNFSPQYSFSGSGLLETSETDEHKMDLKQHLQQLSSMIEGDFPDCHYSVEGLRTERIGATLRSSVEYELIGAPPGVRRKYAAEVAWDRWGRILTIWTMAGLPI</sequence>
<gene>
    <name evidence="2" type="ORF">PRZ48_003003</name>
</gene>
<feature type="region of interest" description="Disordered" evidence="1">
    <location>
        <begin position="1"/>
        <end position="21"/>
    </location>
</feature>
<keyword evidence="3" id="KW-1185">Reference proteome</keyword>